<feature type="domain" description="GFO/IDH/MocA-like oxidoreductase" evidence="2">
    <location>
        <begin position="135"/>
        <end position="254"/>
    </location>
</feature>
<dbReference type="Pfam" id="PF01408">
    <property type="entry name" value="GFO_IDH_MocA"/>
    <property type="match status" value="1"/>
</dbReference>
<dbReference type="Gene3D" id="3.40.50.720">
    <property type="entry name" value="NAD(P)-binding Rossmann-like Domain"/>
    <property type="match status" value="1"/>
</dbReference>
<feature type="domain" description="Gfo/Idh/MocA-like oxidoreductase N-terminal" evidence="1">
    <location>
        <begin position="4"/>
        <end position="125"/>
    </location>
</feature>
<accession>A0A6J4IYS2</accession>
<dbReference type="InterPro" id="IPR036291">
    <property type="entry name" value="NAD(P)-bd_dom_sf"/>
</dbReference>
<dbReference type="PANTHER" id="PTHR43377">
    <property type="entry name" value="BILIVERDIN REDUCTASE A"/>
    <property type="match status" value="1"/>
</dbReference>
<evidence type="ECO:0008006" key="4">
    <source>
        <dbReference type="Google" id="ProtNLM"/>
    </source>
</evidence>
<dbReference type="Pfam" id="PF22725">
    <property type="entry name" value="GFO_IDH_MocA_C3"/>
    <property type="match status" value="1"/>
</dbReference>
<evidence type="ECO:0000259" key="2">
    <source>
        <dbReference type="Pfam" id="PF22725"/>
    </source>
</evidence>
<dbReference type="SUPFAM" id="SSF51735">
    <property type="entry name" value="NAD(P)-binding Rossmann-fold domains"/>
    <property type="match status" value="1"/>
</dbReference>
<dbReference type="SUPFAM" id="SSF55347">
    <property type="entry name" value="Glyceraldehyde-3-phosphate dehydrogenase-like, C-terminal domain"/>
    <property type="match status" value="1"/>
</dbReference>
<protein>
    <recommendedName>
        <fullName evidence="4">Gfo/Idh/MocA family oxidoreductase</fullName>
    </recommendedName>
</protein>
<dbReference type="InterPro" id="IPR051450">
    <property type="entry name" value="Gfo/Idh/MocA_Oxidoreductases"/>
</dbReference>
<organism evidence="3">
    <name type="scientific">uncultured Chloroflexia bacterium</name>
    <dbReference type="NCBI Taxonomy" id="1672391"/>
    <lineage>
        <taxon>Bacteria</taxon>
        <taxon>Bacillati</taxon>
        <taxon>Chloroflexota</taxon>
        <taxon>Chloroflexia</taxon>
        <taxon>environmental samples</taxon>
    </lineage>
</organism>
<dbReference type="AlphaFoldDB" id="A0A6J4IYS2"/>
<gene>
    <name evidence="3" type="ORF">AVDCRST_MAG26-2453</name>
</gene>
<proteinExistence type="predicted"/>
<evidence type="ECO:0000313" key="3">
    <source>
        <dbReference type="EMBL" id="CAA9263553.1"/>
    </source>
</evidence>
<dbReference type="EMBL" id="CADCTK010000563">
    <property type="protein sequence ID" value="CAA9263553.1"/>
    <property type="molecule type" value="Genomic_DNA"/>
</dbReference>
<sequence>METVRILLLGAGGMGRYHLKQLQKLPEVEIAGLVDPAEASIAATFKQFPDLAGTATFTDYRQALEAVTADAALIVTPHSEHFEQGMACIEAGLHVLMEKPFVSGSQNAERLIEAARLKGRHLAVSYQRHVEGPFVYLRDLVQSGALGTVRFVAAYQAQAWLQGTRGTWRQDPVISHGGQLNDSGSHLLDVVLWLTGLEAAEVSATIENRGAPVDVDSVVSIRFKGGAIASFNIIGSASLNWHEDVSVHGDKGSALYRNGTLAVAREGEKTATPVPADALPESSTPDKNFVDLLLGRVAEPAAPASCGLLITRVTEAAMQSAETGRWISL</sequence>
<dbReference type="InterPro" id="IPR055170">
    <property type="entry name" value="GFO_IDH_MocA-like_dom"/>
</dbReference>
<dbReference type="GO" id="GO:0000166">
    <property type="term" value="F:nucleotide binding"/>
    <property type="evidence" value="ECO:0007669"/>
    <property type="project" value="InterPro"/>
</dbReference>
<evidence type="ECO:0000259" key="1">
    <source>
        <dbReference type="Pfam" id="PF01408"/>
    </source>
</evidence>
<dbReference type="PANTHER" id="PTHR43377:SF1">
    <property type="entry name" value="BILIVERDIN REDUCTASE A"/>
    <property type="match status" value="1"/>
</dbReference>
<dbReference type="InterPro" id="IPR000683">
    <property type="entry name" value="Gfo/Idh/MocA-like_OxRdtase_N"/>
</dbReference>
<reference evidence="3" key="1">
    <citation type="submission" date="2020-02" db="EMBL/GenBank/DDBJ databases">
        <authorList>
            <person name="Meier V. D."/>
        </authorList>
    </citation>
    <scope>NUCLEOTIDE SEQUENCE</scope>
    <source>
        <strain evidence="3">AVDCRST_MAG26</strain>
    </source>
</reference>
<dbReference type="Gene3D" id="3.30.360.10">
    <property type="entry name" value="Dihydrodipicolinate Reductase, domain 2"/>
    <property type="match status" value="1"/>
</dbReference>
<name>A0A6J4IYS2_9CHLR</name>